<comment type="caution">
    <text evidence="1">The sequence shown here is derived from an EMBL/GenBank/DDBJ whole genome shotgun (WGS) entry which is preliminary data.</text>
</comment>
<proteinExistence type="predicted"/>
<sequence>MTEFIVLFQKLGIAGFAQLEFESDLPEENFIQLVMLDGYYMYQYIQAGNTYVMPISKLKENQINFEQLYRIEKTWFGFATRTVRDLLIMPNQNFYYPHEFGSYLYIFTKQLRSKAEIEIWLDNEFSNRYADINEEFTGFKNLMNPEDYLIATNHDLQHQFGVIGEDDKIAKIITKFKNTSLKSFDLEYNNE</sequence>
<gene>
    <name evidence="1" type="ORF">L1967_14845</name>
</gene>
<dbReference type="EMBL" id="JAKHSK010000023">
    <property type="protein sequence ID" value="MCL6219571.1"/>
    <property type="molecule type" value="Genomic_DNA"/>
</dbReference>
<accession>A0A9X2CL30</accession>
<reference evidence="1" key="1">
    <citation type="submission" date="2022-01" db="EMBL/GenBank/DDBJ databases">
        <title>Genome sequencing of Zunongwangia sp. M21534 genome.</title>
        <authorList>
            <person name="Chen Y."/>
            <person name="Dong C."/>
            <person name="Shao Z."/>
        </authorList>
    </citation>
    <scope>NUCLEOTIDE SEQUENCE</scope>
    <source>
        <strain evidence="1">MCCC M21534</strain>
    </source>
</reference>
<organism evidence="1 2">
    <name type="scientific">Zunongwangia pacifica</name>
    <dbReference type="NCBI Taxonomy" id="2911062"/>
    <lineage>
        <taxon>Bacteria</taxon>
        <taxon>Pseudomonadati</taxon>
        <taxon>Bacteroidota</taxon>
        <taxon>Flavobacteriia</taxon>
        <taxon>Flavobacteriales</taxon>
        <taxon>Flavobacteriaceae</taxon>
        <taxon>Zunongwangia</taxon>
    </lineage>
</organism>
<evidence type="ECO:0000313" key="1">
    <source>
        <dbReference type="EMBL" id="MCL6219571.1"/>
    </source>
</evidence>
<dbReference type="Proteomes" id="UP001139521">
    <property type="component" value="Unassembled WGS sequence"/>
</dbReference>
<keyword evidence="2" id="KW-1185">Reference proteome</keyword>
<dbReference type="AlphaFoldDB" id="A0A9X2CL30"/>
<name>A0A9X2CL30_9FLAO</name>
<evidence type="ECO:0000313" key="2">
    <source>
        <dbReference type="Proteomes" id="UP001139521"/>
    </source>
</evidence>
<dbReference type="RefSeq" id="WP_249602289.1">
    <property type="nucleotide sequence ID" value="NZ_JAKHSK010000023.1"/>
</dbReference>
<protein>
    <submittedName>
        <fullName evidence="1">Uncharacterized protein</fullName>
    </submittedName>
</protein>